<name>A0A248TGE2_9BACI</name>
<organism evidence="1 2">
    <name type="scientific">Cytobacillus kochii</name>
    <dbReference type="NCBI Taxonomy" id="859143"/>
    <lineage>
        <taxon>Bacteria</taxon>
        <taxon>Bacillati</taxon>
        <taxon>Bacillota</taxon>
        <taxon>Bacilli</taxon>
        <taxon>Bacillales</taxon>
        <taxon>Bacillaceae</taxon>
        <taxon>Cytobacillus</taxon>
    </lineage>
</organism>
<sequence>MRDVLVIPYNKEESLVIASDNSGGIGLKHEDLIKVSYEDVAYYALRVSMMECIAIGATPLAIILQNFSGDQVWQSLVTGIEKGLLELGLTDLSITGSTESNFELKQSATAVSVMGKIHASKDIHTIEFTEENQIAVIGRPLVGEAVIHDALHIAPLALCSKLANMEKVTVMPVGSKGILAELNQLFEDRVFALTDITCELDLLASSGPATCFIISYTLANEQKIKEMATGYFYPVKVKE</sequence>
<evidence type="ECO:0008006" key="3">
    <source>
        <dbReference type="Google" id="ProtNLM"/>
    </source>
</evidence>
<dbReference type="RefSeq" id="WP_095370837.1">
    <property type="nucleotide sequence ID" value="NZ_CP022983.1"/>
</dbReference>
<evidence type="ECO:0000313" key="2">
    <source>
        <dbReference type="Proteomes" id="UP000215137"/>
    </source>
</evidence>
<reference evidence="1 2" key="1">
    <citation type="submission" date="2017-08" db="EMBL/GenBank/DDBJ databases">
        <title>Complete Genome Sequence of Bacillus kochii Oregon-R-modENCODE STRAIN BDGP4, isolated from Drosophila melanogaster gut.</title>
        <authorList>
            <person name="Wan K.H."/>
            <person name="Yu C."/>
            <person name="Park S."/>
            <person name="Hammonds A.S."/>
            <person name="Booth B.W."/>
            <person name="Celniker S.E."/>
        </authorList>
    </citation>
    <scope>NUCLEOTIDE SEQUENCE [LARGE SCALE GENOMIC DNA]</scope>
    <source>
        <strain evidence="1 2">BDGP4</strain>
    </source>
</reference>
<protein>
    <recommendedName>
        <fullName evidence="3">ATP-binding protein</fullName>
    </recommendedName>
</protein>
<keyword evidence="2" id="KW-1185">Reference proteome</keyword>
<dbReference type="KEGG" id="bko:CKF48_07990"/>
<dbReference type="EMBL" id="CP022983">
    <property type="protein sequence ID" value="ASV67263.1"/>
    <property type="molecule type" value="Genomic_DNA"/>
</dbReference>
<gene>
    <name evidence="1" type="ORF">CKF48_07990</name>
</gene>
<dbReference type="AlphaFoldDB" id="A0A248TGE2"/>
<dbReference type="Proteomes" id="UP000215137">
    <property type="component" value="Chromosome"/>
</dbReference>
<dbReference type="OrthoDB" id="9805740at2"/>
<proteinExistence type="predicted"/>
<evidence type="ECO:0000313" key="1">
    <source>
        <dbReference type="EMBL" id="ASV67263.1"/>
    </source>
</evidence>
<accession>A0A248TGE2</accession>